<keyword evidence="3" id="KW-0808">Transferase</keyword>
<dbReference type="STRING" id="1777144.AWB83_04795"/>
<feature type="transmembrane region" description="Helical" evidence="7">
    <location>
        <begin position="296"/>
        <end position="316"/>
    </location>
</feature>
<dbReference type="Gene3D" id="3.40.50.720">
    <property type="entry name" value="NAD(P)-binding Rossmann-like Domain"/>
    <property type="match status" value="1"/>
</dbReference>
<dbReference type="GO" id="GO:0016020">
    <property type="term" value="C:membrane"/>
    <property type="evidence" value="ECO:0007669"/>
    <property type="project" value="UniProtKB-SubCell"/>
</dbReference>
<evidence type="ECO:0000259" key="8">
    <source>
        <dbReference type="Pfam" id="PF02397"/>
    </source>
</evidence>
<dbReference type="GO" id="GO:0089702">
    <property type="term" value="F:undecaprenyl-phosphate glucose phosphotransferase activity"/>
    <property type="evidence" value="ECO:0007669"/>
    <property type="project" value="TreeGrafter"/>
</dbReference>
<evidence type="ECO:0000256" key="3">
    <source>
        <dbReference type="ARBA" id="ARBA00022679"/>
    </source>
</evidence>
<organism evidence="9 10">
    <name type="scientific">Caballeronia ptereochthonis</name>
    <dbReference type="NCBI Taxonomy" id="1777144"/>
    <lineage>
        <taxon>Bacteria</taxon>
        <taxon>Pseudomonadati</taxon>
        <taxon>Pseudomonadota</taxon>
        <taxon>Betaproteobacteria</taxon>
        <taxon>Burkholderiales</taxon>
        <taxon>Burkholderiaceae</taxon>
        <taxon>Caballeronia</taxon>
    </lineage>
</organism>
<dbReference type="PANTHER" id="PTHR30576">
    <property type="entry name" value="COLANIC BIOSYNTHESIS UDP-GLUCOSE LIPID CARRIER TRANSFERASE"/>
    <property type="match status" value="1"/>
</dbReference>
<evidence type="ECO:0000256" key="4">
    <source>
        <dbReference type="ARBA" id="ARBA00022692"/>
    </source>
</evidence>
<evidence type="ECO:0000256" key="7">
    <source>
        <dbReference type="SAM" id="Phobius"/>
    </source>
</evidence>
<keyword evidence="4 7" id="KW-0812">Transmembrane</keyword>
<name>A0A158CY44_9BURK</name>
<dbReference type="GO" id="GO:0009242">
    <property type="term" value="P:colanic acid biosynthetic process"/>
    <property type="evidence" value="ECO:0007669"/>
    <property type="project" value="TreeGrafter"/>
</dbReference>
<dbReference type="InterPro" id="IPR003362">
    <property type="entry name" value="Bact_transf"/>
</dbReference>
<evidence type="ECO:0000256" key="2">
    <source>
        <dbReference type="ARBA" id="ARBA00006464"/>
    </source>
</evidence>
<gene>
    <name evidence="9" type="ORF">AWB83_04795</name>
</gene>
<comment type="caution">
    <text evidence="9">The sequence shown here is derived from an EMBL/GenBank/DDBJ whole genome shotgun (WGS) entry which is preliminary data.</text>
</comment>
<dbReference type="Proteomes" id="UP000054978">
    <property type="component" value="Unassembled WGS sequence"/>
</dbReference>
<protein>
    <submittedName>
        <fullName evidence="9">Lipopolysaccharide biosynthesis-like protein</fullName>
    </submittedName>
</protein>
<dbReference type="PANTHER" id="PTHR30576:SF21">
    <property type="entry name" value="UDP-GLUCOSE:UNDECAPRENYL-PHOSPHATE GLUCOSE-1-PHOSPHATE TRANSFERASE"/>
    <property type="match status" value="1"/>
</dbReference>
<evidence type="ECO:0000256" key="1">
    <source>
        <dbReference type="ARBA" id="ARBA00004141"/>
    </source>
</evidence>
<comment type="similarity">
    <text evidence="2">Belongs to the bacterial sugar transferase family.</text>
</comment>
<accession>A0A158CY44</accession>
<evidence type="ECO:0000256" key="5">
    <source>
        <dbReference type="ARBA" id="ARBA00022989"/>
    </source>
</evidence>
<dbReference type="NCBIfam" id="TIGR03023">
    <property type="entry name" value="WcaJ_sugtrans"/>
    <property type="match status" value="1"/>
</dbReference>
<keyword evidence="10" id="KW-1185">Reference proteome</keyword>
<dbReference type="EMBL" id="FCOB02000024">
    <property type="protein sequence ID" value="SAK87189.1"/>
    <property type="molecule type" value="Genomic_DNA"/>
</dbReference>
<evidence type="ECO:0000256" key="6">
    <source>
        <dbReference type="ARBA" id="ARBA00023136"/>
    </source>
</evidence>
<dbReference type="Pfam" id="PF02397">
    <property type="entry name" value="Bac_transf"/>
    <property type="match status" value="1"/>
</dbReference>
<feature type="transmembrane region" description="Helical" evidence="7">
    <location>
        <begin position="76"/>
        <end position="95"/>
    </location>
</feature>
<feature type="transmembrane region" description="Helical" evidence="7">
    <location>
        <begin position="107"/>
        <end position="130"/>
    </location>
</feature>
<feature type="transmembrane region" description="Helical" evidence="7">
    <location>
        <begin position="44"/>
        <end position="64"/>
    </location>
</feature>
<sequence length="481" mass="53692">MMQAKNHDMFAWSARCLDVFLIIAGGLIAHSVRFATLDISDIERLLIAFNSVLALLLFPAFGVYDPWRGKSLPVMLARVALAWMTVVAAGLLLAFTLHRMDLVSRLWFAYSTVISGALIIAVKCVVYSGLRLMRGRGLNQRTVAIVGAQGFARTLLAHLSSTPEQGFTPVCLLDTTGDEELHASGVGSMPGPATAIGKGGARLPVLNDFDELVEKVRAEEINEVWLALPLSQEHTIYRFVHALRHDFVNLRLIPDTRSISLFNHSMTDVAGLATINLTTSPVSTLQMWPKMLFDRLFAATALLALSPLLIAIAIAVKTTSKGPVFFTQNRKGADGRPFRIYKFRSMAVHQETGGHVTQATRNDPRVTKIGAFLRRTSLDELPQFLNVLFGHMSVVGPRPHALEHDDLYKDLVYGYMFRYRIKPGITGWAQVNGYRGATEKVEKMQSRVKFDLFYIHNWSFWFDIKIVAMTMFKGFIGRNAY</sequence>
<feature type="domain" description="Bacterial sugar transferase" evidence="8">
    <location>
        <begin position="290"/>
        <end position="473"/>
    </location>
</feature>
<dbReference type="NCBIfam" id="TIGR03025">
    <property type="entry name" value="EPS_sugtrans"/>
    <property type="match status" value="1"/>
</dbReference>
<evidence type="ECO:0000313" key="9">
    <source>
        <dbReference type="EMBL" id="SAK87189.1"/>
    </source>
</evidence>
<dbReference type="InterPro" id="IPR017475">
    <property type="entry name" value="EPS_sugar_tfrase"/>
</dbReference>
<dbReference type="InterPro" id="IPR017473">
    <property type="entry name" value="Undecaprenyl-P_gluc_Ptfrase"/>
</dbReference>
<evidence type="ECO:0000313" key="10">
    <source>
        <dbReference type="Proteomes" id="UP000054978"/>
    </source>
</evidence>
<keyword evidence="6 7" id="KW-0472">Membrane</keyword>
<dbReference type="Pfam" id="PF13727">
    <property type="entry name" value="CoA_binding_3"/>
    <property type="match status" value="1"/>
</dbReference>
<feature type="transmembrane region" description="Helical" evidence="7">
    <location>
        <begin position="12"/>
        <end position="32"/>
    </location>
</feature>
<proteinExistence type="inferred from homology"/>
<dbReference type="AlphaFoldDB" id="A0A158CY44"/>
<reference evidence="9" key="1">
    <citation type="submission" date="2016-01" db="EMBL/GenBank/DDBJ databases">
        <authorList>
            <person name="Peeters C."/>
        </authorList>
    </citation>
    <scope>NUCLEOTIDE SEQUENCE [LARGE SCALE GENOMIC DNA]</scope>
    <source>
        <strain evidence="9">LMG 29326</strain>
    </source>
</reference>
<comment type="subcellular location">
    <subcellularLocation>
        <location evidence="1">Membrane</location>
        <topology evidence="1">Multi-pass membrane protein</topology>
    </subcellularLocation>
</comment>
<keyword evidence="5 7" id="KW-1133">Transmembrane helix</keyword>